<name>A0A1I4P944_9GAMM</name>
<gene>
    <name evidence="2" type="ORF">SAMN04487963_1879</name>
</gene>
<keyword evidence="1" id="KW-0472">Membrane</keyword>
<dbReference type="Proteomes" id="UP000198519">
    <property type="component" value="Unassembled WGS sequence"/>
</dbReference>
<keyword evidence="1" id="KW-1133">Transmembrane helix</keyword>
<evidence type="ECO:0000313" key="2">
    <source>
        <dbReference type="EMBL" id="SFM24384.1"/>
    </source>
</evidence>
<evidence type="ECO:0000256" key="1">
    <source>
        <dbReference type="SAM" id="Phobius"/>
    </source>
</evidence>
<evidence type="ECO:0000313" key="3">
    <source>
        <dbReference type="Proteomes" id="UP000198519"/>
    </source>
</evidence>
<sequence>MYMDTVVVAGILTVLLILGFFGGVGAFVAYDMKRRKPKAGDRETRTPGKPA</sequence>
<dbReference type="EMBL" id="FOUE01000002">
    <property type="protein sequence ID" value="SFM24384.1"/>
    <property type="molecule type" value="Genomic_DNA"/>
</dbReference>
<accession>A0A1I4P944</accession>
<proteinExistence type="predicted"/>
<feature type="transmembrane region" description="Helical" evidence="1">
    <location>
        <begin position="6"/>
        <end position="30"/>
    </location>
</feature>
<dbReference type="NCBIfam" id="NF041600">
    <property type="entry name" value="cyt_ox_CcoM"/>
    <property type="match status" value="1"/>
</dbReference>
<reference evidence="3" key="1">
    <citation type="submission" date="2016-10" db="EMBL/GenBank/DDBJ databases">
        <authorList>
            <person name="Varghese N."/>
            <person name="Submissions S."/>
        </authorList>
    </citation>
    <scope>NUCLEOTIDE SEQUENCE [LARGE SCALE GENOMIC DNA]</scope>
    <source>
        <strain evidence="3">CGMCC 1.7061</strain>
    </source>
</reference>
<protein>
    <submittedName>
        <fullName evidence="2">Uncharacterized protein</fullName>
    </submittedName>
</protein>
<dbReference type="RefSeq" id="WP_175481876.1">
    <property type="nucleotide sequence ID" value="NZ_FOUE01000002.1"/>
</dbReference>
<keyword evidence="3" id="KW-1185">Reference proteome</keyword>
<dbReference type="AlphaFoldDB" id="A0A1I4P944"/>
<dbReference type="InterPro" id="IPR048085">
    <property type="entry name" value="Cyt_ox_CcoM-like"/>
</dbReference>
<organism evidence="2 3">
    <name type="scientific">Marinobacter zhejiangensis</name>
    <dbReference type="NCBI Taxonomy" id="488535"/>
    <lineage>
        <taxon>Bacteria</taxon>
        <taxon>Pseudomonadati</taxon>
        <taxon>Pseudomonadota</taxon>
        <taxon>Gammaproteobacteria</taxon>
        <taxon>Pseudomonadales</taxon>
        <taxon>Marinobacteraceae</taxon>
        <taxon>Marinobacter</taxon>
    </lineage>
</organism>
<keyword evidence="1" id="KW-0812">Transmembrane</keyword>